<gene>
    <name evidence="2" type="ORF">LTR09_003048</name>
</gene>
<evidence type="ECO:0000313" key="2">
    <source>
        <dbReference type="EMBL" id="KAK3055814.1"/>
    </source>
</evidence>
<dbReference type="Proteomes" id="UP001271007">
    <property type="component" value="Unassembled WGS sequence"/>
</dbReference>
<feature type="compositionally biased region" description="Basic and acidic residues" evidence="1">
    <location>
        <begin position="267"/>
        <end position="278"/>
    </location>
</feature>
<dbReference type="AlphaFoldDB" id="A0AAJ0LUM5"/>
<dbReference type="EMBL" id="JAWDJX010000007">
    <property type="protein sequence ID" value="KAK3055814.1"/>
    <property type="molecule type" value="Genomic_DNA"/>
</dbReference>
<feature type="compositionally biased region" description="Basic and acidic residues" evidence="1">
    <location>
        <begin position="122"/>
        <end position="154"/>
    </location>
</feature>
<comment type="caution">
    <text evidence="2">The sequence shown here is derived from an EMBL/GenBank/DDBJ whole genome shotgun (WGS) entry which is preliminary data.</text>
</comment>
<protein>
    <submittedName>
        <fullName evidence="2">Uncharacterized protein</fullName>
    </submittedName>
</protein>
<feature type="compositionally biased region" description="Polar residues" evidence="1">
    <location>
        <begin position="188"/>
        <end position="206"/>
    </location>
</feature>
<accession>A0AAJ0LUM5</accession>
<evidence type="ECO:0000256" key="1">
    <source>
        <dbReference type="SAM" id="MobiDB-lite"/>
    </source>
</evidence>
<feature type="compositionally biased region" description="Basic and acidic residues" evidence="1">
    <location>
        <begin position="220"/>
        <end position="231"/>
    </location>
</feature>
<evidence type="ECO:0000313" key="3">
    <source>
        <dbReference type="Proteomes" id="UP001271007"/>
    </source>
</evidence>
<feature type="region of interest" description="Disordered" evidence="1">
    <location>
        <begin position="1"/>
        <end position="73"/>
    </location>
</feature>
<sequence length="313" mass="34213">MILSPYSNPPYRTPTRTSSSSPPPDPSPKRKRTSSTSSLQIDTNAKPEFDGLGFNGAGPNSPRTKVADKLEGLNLDRRPLRPVVFGGNEGDAVARKRLQRGQGVRHYLESEGVGVDVLGTPKPDHASTTKGADAHGVDEVNEVNEVHETPDRRTKPSQPKLSRPPLDFDDSNFVTETAHTDALPSTPPQDTLQPADSGTRATSSLPSFGDISPDQAFLTWRDDEITGHELDPGGDDDGEGINGIGFRPTPAMAFMRQQRRRQQVNEWKAREARDARQRRIERRRRKGSEEEGPVAAVRKVGTGRVVRFADAAG</sequence>
<feature type="region of interest" description="Disordered" evidence="1">
    <location>
        <begin position="115"/>
        <end position="247"/>
    </location>
</feature>
<feature type="region of interest" description="Disordered" evidence="1">
    <location>
        <begin position="260"/>
        <end position="302"/>
    </location>
</feature>
<proteinExistence type="predicted"/>
<name>A0AAJ0LUM5_9PEZI</name>
<keyword evidence="3" id="KW-1185">Reference proteome</keyword>
<organism evidence="2 3">
    <name type="scientific">Extremus antarcticus</name>
    <dbReference type="NCBI Taxonomy" id="702011"/>
    <lineage>
        <taxon>Eukaryota</taxon>
        <taxon>Fungi</taxon>
        <taxon>Dikarya</taxon>
        <taxon>Ascomycota</taxon>
        <taxon>Pezizomycotina</taxon>
        <taxon>Dothideomycetes</taxon>
        <taxon>Dothideomycetidae</taxon>
        <taxon>Mycosphaerellales</taxon>
        <taxon>Extremaceae</taxon>
        <taxon>Extremus</taxon>
    </lineage>
</organism>
<reference evidence="2" key="1">
    <citation type="submission" date="2023-04" db="EMBL/GenBank/DDBJ databases">
        <title>Black Yeasts Isolated from many extreme environments.</title>
        <authorList>
            <person name="Coleine C."/>
            <person name="Stajich J.E."/>
            <person name="Selbmann L."/>
        </authorList>
    </citation>
    <scope>NUCLEOTIDE SEQUENCE</scope>
    <source>
        <strain evidence="2">CCFEE 5312</strain>
    </source>
</reference>